<accession>A0A9P6UVJ8</accession>
<feature type="region of interest" description="Disordered" evidence="1">
    <location>
        <begin position="149"/>
        <end position="180"/>
    </location>
</feature>
<protein>
    <submittedName>
        <fullName evidence="2">Uncharacterized protein</fullName>
    </submittedName>
</protein>
<evidence type="ECO:0000313" key="2">
    <source>
        <dbReference type="EMBL" id="KAG0322771.1"/>
    </source>
</evidence>
<gene>
    <name evidence="2" type="ORF">BGZ99_003159</name>
</gene>
<reference evidence="2" key="1">
    <citation type="journal article" date="2020" name="Fungal Divers.">
        <title>Resolving the Mortierellaceae phylogeny through synthesis of multi-gene phylogenetics and phylogenomics.</title>
        <authorList>
            <person name="Vandepol N."/>
            <person name="Liber J."/>
            <person name="Desiro A."/>
            <person name="Na H."/>
            <person name="Kennedy M."/>
            <person name="Barry K."/>
            <person name="Grigoriev I.V."/>
            <person name="Miller A.N."/>
            <person name="O'Donnell K."/>
            <person name="Stajich J.E."/>
            <person name="Bonito G."/>
        </authorList>
    </citation>
    <scope>NUCLEOTIDE SEQUENCE</scope>
    <source>
        <strain evidence="2">REB-010B</strain>
    </source>
</reference>
<evidence type="ECO:0000256" key="1">
    <source>
        <dbReference type="SAM" id="MobiDB-lite"/>
    </source>
</evidence>
<keyword evidence="3" id="KW-1185">Reference proteome</keyword>
<name>A0A9P6UVJ8_9FUNG</name>
<proteinExistence type="predicted"/>
<dbReference type="OrthoDB" id="2393401at2759"/>
<dbReference type="Proteomes" id="UP000738325">
    <property type="component" value="Unassembled WGS sequence"/>
</dbReference>
<comment type="caution">
    <text evidence="2">The sequence shown here is derived from an EMBL/GenBank/DDBJ whole genome shotgun (WGS) entry which is preliminary data.</text>
</comment>
<evidence type="ECO:0000313" key="3">
    <source>
        <dbReference type="Proteomes" id="UP000738325"/>
    </source>
</evidence>
<organism evidence="2 3">
    <name type="scientific">Dissophora globulifera</name>
    <dbReference type="NCBI Taxonomy" id="979702"/>
    <lineage>
        <taxon>Eukaryota</taxon>
        <taxon>Fungi</taxon>
        <taxon>Fungi incertae sedis</taxon>
        <taxon>Mucoromycota</taxon>
        <taxon>Mortierellomycotina</taxon>
        <taxon>Mortierellomycetes</taxon>
        <taxon>Mortierellales</taxon>
        <taxon>Mortierellaceae</taxon>
        <taxon>Dissophora</taxon>
    </lineage>
</organism>
<feature type="compositionally biased region" description="Polar residues" evidence="1">
    <location>
        <begin position="157"/>
        <end position="175"/>
    </location>
</feature>
<sequence>MAVFGSISYKDETKLWRLDFNGVFRLMQFDAFLVPLTKQEFGVKARAAVTKCLELALRVRKDDYAQSEDAASVIDITAASAIDITVASAIDITPASIPKNRAKIRWSEVHVFWEPEVAKTFAKKSACKSAGNLVEGSQPFAKTLIAENAKEQEQRQRSSVPSITPLTSDKASTIHSPKADKCARDDLEEEMRIGFTVRDEHRWREFRHSKRKKERNAWNKHEWRDFLRTCKGTDLCSELSMVEIGQPGNIDGLTDDGKYRLSACIYPPQGLSFAKKLLDDFKTSTLFQGTDLENCRKGIEMLRGLMVETAEKMRPRLPK</sequence>
<dbReference type="EMBL" id="JAAAIP010000202">
    <property type="protein sequence ID" value="KAG0322771.1"/>
    <property type="molecule type" value="Genomic_DNA"/>
</dbReference>
<dbReference type="AlphaFoldDB" id="A0A9P6UVJ8"/>